<dbReference type="PANTHER" id="PTHR12626">
    <property type="entry name" value="PROGRAMMED CELL DEATH 4"/>
    <property type="match status" value="1"/>
</dbReference>
<evidence type="ECO:0000313" key="7">
    <source>
        <dbReference type="EMBL" id="EEA07549.1"/>
    </source>
</evidence>
<keyword evidence="3" id="KW-0963">Cytoplasm</keyword>
<evidence type="ECO:0000313" key="8">
    <source>
        <dbReference type="Proteomes" id="UP000001460"/>
    </source>
</evidence>
<accession>B6AH58</accession>
<evidence type="ECO:0000256" key="3">
    <source>
        <dbReference type="ARBA" id="ARBA00022490"/>
    </source>
</evidence>
<dbReference type="SMART" id="SM00544">
    <property type="entry name" value="MA3"/>
    <property type="match status" value="2"/>
</dbReference>
<evidence type="ECO:0000256" key="2">
    <source>
        <dbReference type="ARBA" id="ARBA00005497"/>
    </source>
</evidence>
<keyword evidence="5" id="KW-0539">Nucleus</keyword>
<dbReference type="GO" id="GO:0005737">
    <property type="term" value="C:cytoplasm"/>
    <property type="evidence" value="ECO:0007669"/>
    <property type="project" value="UniProtKB-SubCell"/>
</dbReference>
<dbReference type="PANTHER" id="PTHR12626:SF0">
    <property type="entry name" value="PROGRAMMED CELL DEATH PROTEIN 4"/>
    <property type="match status" value="1"/>
</dbReference>
<dbReference type="AlphaFoldDB" id="B6AH58"/>
<name>B6AH58_CRYMR</name>
<feature type="domain" description="MI" evidence="6">
    <location>
        <begin position="63"/>
        <end position="185"/>
    </location>
</feature>
<dbReference type="VEuPathDB" id="CryptoDB:CMU_037230"/>
<dbReference type="PROSITE" id="PS51366">
    <property type="entry name" value="MI"/>
    <property type="match status" value="3"/>
</dbReference>
<dbReference type="SUPFAM" id="SSF48371">
    <property type="entry name" value="ARM repeat"/>
    <property type="match status" value="3"/>
</dbReference>
<dbReference type="Gene3D" id="1.25.40.180">
    <property type="match status" value="3"/>
</dbReference>
<dbReference type="RefSeq" id="XP_002141898.1">
    <property type="nucleotide sequence ID" value="XM_002141862.1"/>
</dbReference>
<dbReference type="OMA" id="CHAIDSG"/>
<evidence type="ECO:0000256" key="1">
    <source>
        <dbReference type="ARBA" id="ARBA00004496"/>
    </source>
</evidence>
<dbReference type="InterPro" id="IPR039778">
    <property type="entry name" value="PDCD4"/>
</dbReference>
<keyword evidence="4" id="KW-0677">Repeat</keyword>
<protein>
    <submittedName>
        <fullName evidence="7">MA3 domain-containing protein</fullName>
    </submittedName>
</protein>
<organism evidence="7 8">
    <name type="scientific">Cryptosporidium muris (strain RN66)</name>
    <dbReference type="NCBI Taxonomy" id="441375"/>
    <lineage>
        <taxon>Eukaryota</taxon>
        <taxon>Sar</taxon>
        <taxon>Alveolata</taxon>
        <taxon>Apicomplexa</taxon>
        <taxon>Conoidasida</taxon>
        <taxon>Coccidia</taxon>
        <taxon>Eucoccidiorida</taxon>
        <taxon>Eimeriorina</taxon>
        <taxon>Cryptosporidiidae</taxon>
        <taxon>Cryptosporidium</taxon>
    </lineage>
</organism>
<feature type="domain" description="MI" evidence="6">
    <location>
        <begin position="261"/>
        <end position="393"/>
    </location>
</feature>
<evidence type="ECO:0000256" key="4">
    <source>
        <dbReference type="ARBA" id="ARBA00022737"/>
    </source>
</evidence>
<dbReference type="EMBL" id="DS989733">
    <property type="protein sequence ID" value="EEA07549.1"/>
    <property type="molecule type" value="Genomic_DNA"/>
</dbReference>
<evidence type="ECO:0000259" key="6">
    <source>
        <dbReference type="PROSITE" id="PS51366"/>
    </source>
</evidence>
<proteinExistence type="inferred from homology"/>
<dbReference type="InterPro" id="IPR016024">
    <property type="entry name" value="ARM-type_fold"/>
</dbReference>
<dbReference type="STRING" id="441375.B6AH58"/>
<dbReference type="GO" id="GO:0045892">
    <property type="term" value="P:negative regulation of DNA-templated transcription"/>
    <property type="evidence" value="ECO:0007669"/>
    <property type="project" value="InterPro"/>
</dbReference>
<dbReference type="GeneID" id="6996971"/>
<feature type="domain" description="MI" evidence="6">
    <location>
        <begin position="439"/>
        <end position="592"/>
    </location>
</feature>
<comment type="similarity">
    <text evidence="2">Belongs to the PDCD4 family.</text>
</comment>
<keyword evidence="8" id="KW-1185">Reference proteome</keyword>
<dbReference type="eggNOG" id="KOG0403">
    <property type="taxonomic scope" value="Eukaryota"/>
</dbReference>
<dbReference type="InterPro" id="IPR003891">
    <property type="entry name" value="Initiation_fac_eIF4g_MI"/>
</dbReference>
<reference evidence="7" key="1">
    <citation type="submission" date="2008-06" db="EMBL/GenBank/DDBJ databases">
        <authorList>
            <person name="Lorenzi H."/>
            <person name="Inman J."/>
            <person name="Miller J."/>
            <person name="Schobel S."/>
            <person name="Amedeo P."/>
            <person name="Caler E.V."/>
            <person name="da Silva J."/>
        </authorList>
    </citation>
    <scope>NUCLEOTIDE SEQUENCE [LARGE SCALE GENOMIC DNA]</scope>
    <source>
        <strain evidence="7">RN66</strain>
    </source>
</reference>
<dbReference type="OrthoDB" id="414546at2759"/>
<comment type="subcellular location">
    <subcellularLocation>
        <location evidence="1">Cytoplasm</location>
    </subcellularLocation>
</comment>
<evidence type="ECO:0000256" key="5">
    <source>
        <dbReference type="ARBA" id="ARBA00023242"/>
    </source>
</evidence>
<sequence>MDLSLGSPLKILDKRDPVYDSESEEDVAYSVVDIEKTERMVETFSWSPQGRGIEHGNMMALEEFRGRVKNLCQDYFLGYQTQDFINGLKNLACPSFHNVVVVIAIRMALDYTPIIQQQVSALLTILRDSHLVTLQQIEDGLEKLIQSIDDICLDAPFAPERLECLVDCAILDGIIPSNFRCRYPETFLLKLIELRQSSIENNLEPFEGTKSPNKHLQALRTFKSYIKNYEEDLFSCKFEVDEVEKLLKDAYTSAFQESHWNGEDWVPISFKSTCDSYDTDCKVLETSMSSDTSTRKACIPETLCFNHEFVKFIVISSMNRTHRYRELVSIGLSILTPGILKSSDIVVGFMRLLGNLDDLSLDVIDACELTAKFICRCIVDELLPPFFIDVNLILHMGGPGGIQALNIARHFFEDKPRNIITYQARSIWSQIDDTEETKHFKSRLQEILSEYFLDLDKRGCVKLLHSLNLTNKRKAEVVRKIATLSIERKVSTKQPEYLDLKTSSLGKNPDKSDNFNIQLGLERESRAGLALLEYLLSQGFVDENIIVEGFDEMVEKLPEVSIDIPQANELLLWFTSKAKDRAILPPYWGIQI</sequence>
<gene>
    <name evidence="7" type="ORF">CMU_037230</name>
</gene>
<dbReference type="Proteomes" id="UP000001460">
    <property type="component" value="Unassembled WGS sequence"/>
</dbReference>
<dbReference type="Pfam" id="PF02847">
    <property type="entry name" value="MA3"/>
    <property type="match status" value="2"/>
</dbReference>